<sequence length="105" mass="12657">MAQDMTLLVRAYNHFVHYLQAEKYKKELKEEGKVAQEANNKKFNKNRERLRDARRDFAILNKYPKRYRDILEPISAHSDDEKVEGKGFYKIKTLPYRSNNANRFF</sequence>
<dbReference type="STRING" id="630390.A0A180GNR9"/>
<dbReference type="EMBL" id="ADAS02000045">
    <property type="protein sequence ID" value="OAV93952.1"/>
    <property type="molecule type" value="Genomic_DNA"/>
</dbReference>
<dbReference type="Proteomes" id="UP000005240">
    <property type="component" value="Unassembled WGS sequence"/>
</dbReference>
<reference evidence="3 4" key="3">
    <citation type="journal article" date="2017" name="G3 (Bethesda)">
        <title>Comparative analysis highlights variable genome content of wheat rusts and divergence of the mating loci.</title>
        <authorList>
            <person name="Cuomo C.A."/>
            <person name="Bakkeren G."/>
            <person name="Khalil H.B."/>
            <person name="Panwar V."/>
            <person name="Joly D."/>
            <person name="Linning R."/>
            <person name="Sakthikumar S."/>
            <person name="Song X."/>
            <person name="Adiconis X."/>
            <person name="Fan L."/>
            <person name="Goldberg J.M."/>
            <person name="Levin J.Z."/>
            <person name="Young S."/>
            <person name="Zeng Q."/>
            <person name="Anikster Y."/>
            <person name="Bruce M."/>
            <person name="Wang M."/>
            <person name="Yin C."/>
            <person name="McCallum B."/>
            <person name="Szabo L.J."/>
            <person name="Hulbert S."/>
            <person name="Chen X."/>
            <person name="Fellers J.P."/>
        </authorList>
    </citation>
    <scope>NUCLEOTIDE SEQUENCE</scope>
    <source>
        <strain evidence="3">isolate 1-1 / race 1 (BBBD)</strain>
        <strain evidence="4">Isolate 1-1 / race 1 (BBBD)</strain>
    </source>
</reference>
<feature type="coiled-coil region" evidence="1">
    <location>
        <begin position="21"/>
        <end position="53"/>
    </location>
</feature>
<name>A0A180GNR9_PUCT1</name>
<evidence type="ECO:0000256" key="1">
    <source>
        <dbReference type="SAM" id="Coils"/>
    </source>
</evidence>
<keyword evidence="1" id="KW-0175">Coiled coil</keyword>
<dbReference type="VEuPathDB" id="FungiDB:PTTG_27157"/>
<reference evidence="2" key="2">
    <citation type="submission" date="2016-05" db="EMBL/GenBank/DDBJ databases">
        <title>Comparative analysis highlights variable genome content of wheat rusts and divergence of the mating loci.</title>
        <authorList>
            <person name="Cuomo C.A."/>
            <person name="Bakkeren G."/>
            <person name="Szabo L."/>
            <person name="Khalil H."/>
            <person name="Joly D."/>
            <person name="Goldberg J."/>
            <person name="Young S."/>
            <person name="Zeng Q."/>
            <person name="Fellers J."/>
        </authorList>
    </citation>
    <scope>NUCLEOTIDE SEQUENCE [LARGE SCALE GENOMIC DNA]</scope>
    <source>
        <strain evidence="2">1-1 BBBD Race 1</strain>
    </source>
</reference>
<dbReference type="EnsemblFungi" id="PTTG_27157-t43_1">
    <property type="protein sequence ID" value="PTTG_27157-t43_1-p1"/>
    <property type="gene ID" value="PTTG_27157"/>
</dbReference>
<protein>
    <submittedName>
        <fullName evidence="2 3">Uncharacterized protein</fullName>
    </submittedName>
</protein>
<dbReference type="AlphaFoldDB" id="A0A180GNR9"/>
<keyword evidence="4" id="KW-1185">Reference proteome</keyword>
<evidence type="ECO:0000313" key="3">
    <source>
        <dbReference type="EnsemblFungi" id="PTTG_27157-t43_1-p1"/>
    </source>
</evidence>
<proteinExistence type="predicted"/>
<accession>A0A180GNR9</accession>
<dbReference type="OrthoDB" id="2506388at2759"/>
<evidence type="ECO:0000313" key="4">
    <source>
        <dbReference type="Proteomes" id="UP000005240"/>
    </source>
</evidence>
<organism evidence="2">
    <name type="scientific">Puccinia triticina (isolate 1-1 / race 1 (BBBD))</name>
    <name type="common">Brown leaf rust fungus</name>
    <dbReference type="NCBI Taxonomy" id="630390"/>
    <lineage>
        <taxon>Eukaryota</taxon>
        <taxon>Fungi</taxon>
        <taxon>Dikarya</taxon>
        <taxon>Basidiomycota</taxon>
        <taxon>Pucciniomycotina</taxon>
        <taxon>Pucciniomycetes</taxon>
        <taxon>Pucciniales</taxon>
        <taxon>Pucciniaceae</taxon>
        <taxon>Puccinia</taxon>
    </lineage>
</organism>
<evidence type="ECO:0000313" key="2">
    <source>
        <dbReference type="EMBL" id="OAV93952.1"/>
    </source>
</evidence>
<reference evidence="2" key="1">
    <citation type="submission" date="2009-11" db="EMBL/GenBank/DDBJ databases">
        <authorList>
            <consortium name="The Broad Institute Genome Sequencing Platform"/>
            <person name="Ward D."/>
            <person name="Feldgarden M."/>
            <person name="Earl A."/>
            <person name="Young S.K."/>
            <person name="Zeng Q."/>
            <person name="Koehrsen M."/>
            <person name="Alvarado L."/>
            <person name="Berlin A."/>
            <person name="Bochicchio J."/>
            <person name="Borenstein D."/>
            <person name="Chapman S.B."/>
            <person name="Chen Z."/>
            <person name="Engels R."/>
            <person name="Freedman E."/>
            <person name="Gellesch M."/>
            <person name="Goldberg J."/>
            <person name="Griggs A."/>
            <person name="Gujja S."/>
            <person name="Heilman E."/>
            <person name="Heiman D."/>
            <person name="Hepburn T."/>
            <person name="Howarth C."/>
            <person name="Jen D."/>
            <person name="Larson L."/>
            <person name="Lewis B."/>
            <person name="Mehta T."/>
            <person name="Park D."/>
            <person name="Pearson M."/>
            <person name="Roberts A."/>
            <person name="Saif S."/>
            <person name="Shea T."/>
            <person name="Shenoy N."/>
            <person name="Sisk P."/>
            <person name="Stolte C."/>
            <person name="Sykes S."/>
            <person name="Thomson T."/>
            <person name="Walk T."/>
            <person name="White J."/>
            <person name="Yandava C."/>
            <person name="Izard J."/>
            <person name="Baranova O.V."/>
            <person name="Blanton J.M."/>
            <person name="Tanner A.C."/>
            <person name="Dewhirst F.E."/>
            <person name="Haas B."/>
            <person name="Nusbaum C."/>
            <person name="Birren B."/>
        </authorList>
    </citation>
    <scope>NUCLEOTIDE SEQUENCE [LARGE SCALE GENOMIC DNA]</scope>
    <source>
        <strain evidence="2">1-1 BBBD Race 1</strain>
    </source>
</reference>
<gene>
    <name evidence="2" type="ORF">PTTG_27157</name>
</gene>
<reference evidence="3" key="4">
    <citation type="submission" date="2025-05" db="UniProtKB">
        <authorList>
            <consortium name="EnsemblFungi"/>
        </authorList>
    </citation>
    <scope>IDENTIFICATION</scope>
    <source>
        <strain evidence="3">isolate 1-1 / race 1 (BBBD)</strain>
    </source>
</reference>